<dbReference type="SUPFAM" id="SSF53335">
    <property type="entry name" value="S-adenosyl-L-methionine-dependent methyltransferases"/>
    <property type="match status" value="1"/>
</dbReference>
<dbReference type="EMBL" id="JABRWO010000016">
    <property type="protein sequence ID" value="MBA2117588.1"/>
    <property type="molecule type" value="Genomic_DNA"/>
</dbReference>
<dbReference type="AlphaFoldDB" id="A0A7V8V9U2"/>
<gene>
    <name evidence="4" type="primary">egtD</name>
    <name evidence="4" type="ORF">HOV93_47870</name>
</gene>
<keyword evidence="1 4" id="KW-0489">Methyltransferase</keyword>
<comment type="caution">
    <text evidence="4">The sequence shown here is derived from an EMBL/GenBank/DDBJ whole genome shotgun (WGS) entry which is preliminary data.</text>
</comment>
<evidence type="ECO:0000259" key="3">
    <source>
        <dbReference type="Pfam" id="PF10017"/>
    </source>
</evidence>
<dbReference type="PANTHER" id="PTHR43397:SF1">
    <property type="entry name" value="ERGOTHIONEINE BIOSYNTHESIS PROTEIN 1"/>
    <property type="match status" value="1"/>
</dbReference>
<organism evidence="4 5">
    <name type="scientific">Bremerella alba</name>
    <dbReference type="NCBI Taxonomy" id="980252"/>
    <lineage>
        <taxon>Bacteria</taxon>
        <taxon>Pseudomonadati</taxon>
        <taxon>Planctomycetota</taxon>
        <taxon>Planctomycetia</taxon>
        <taxon>Pirellulales</taxon>
        <taxon>Pirellulaceae</taxon>
        <taxon>Bremerella</taxon>
    </lineage>
</organism>
<evidence type="ECO:0000256" key="2">
    <source>
        <dbReference type="ARBA" id="ARBA00022679"/>
    </source>
</evidence>
<dbReference type="Gene3D" id="3.40.50.150">
    <property type="entry name" value="Vaccinia Virus protein VP39"/>
    <property type="match status" value="1"/>
</dbReference>
<dbReference type="InterPro" id="IPR017804">
    <property type="entry name" value="MeTrfase_EgtD-like"/>
</dbReference>
<evidence type="ECO:0000313" key="4">
    <source>
        <dbReference type="EMBL" id="MBA2117588.1"/>
    </source>
</evidence>
<keyword evidence="2 4" id="KW-0808">Transferase</keyword>
<feature type="domain" description="Histidine-specific methyltransferase SAM-dependent" evidence="3">
    <location>
        <begin position="26"/>
        <end position="324"/>
    </location>
</feature>
<dbReference type="InterPro" id="IPR051128">
    <property type="entry name" value="EgtD_Methyltrsf_superfamily"/>
</dbReference>
<dbReference type="Pfam" id="PF10017">
    <property type="entry name" value="Methyltransf_33"/>
    <property type="match status" value="1"/>
</dbReference>
<dbReference type="InterPro" id="IPR029063">
    <property type="entry name" value="SAM-dependent_MTases_sf"/>
</dbReference>
<reference evidence="4 5" key="1">
    <citation type="submission" date="2020-05" db="EMBL/GenBank/DDBJ databases">
        <title>Bremerella alba sp. nov., a novel planctomycete isolated from the surface of the macroalga Fucus spiralis.</title>
        <authorList>
            <person name="Godinho O."/>
            <person name="Botelho R."/>
            <person name="Albuquerque L."/>
            <person name="Wiegand S."/>
            <person name="Da Costa M.S."/>
            <person name="Lobo-Da-Cunha A."/>
            <person name="Jogler C."/>
            <person name="Lage O.M."/>
        </authorList>
    </citation>
    <scope>NUCLEOTIDE SEQUENCE [LARGE SCALE GENOMIC DNA]</scope>
    <source>
        <strain evidence="4 5">FF15</strain>
    </source>
</reference>
<dbReference type="PANTHER" id="PTHR43397">
    <property type="entry name" value="ERGOTHIONEINE BIOSYNTHESIS PROTEIN 1"/>
    <property type="match status" value="1"/>
</dbReference>
<evidence type="ECO:0000313" key="5">
    <source>
        <dbReference type="Proteomes" id="UP000551616"/>
    </source>
</evidence>
<dbReference type="Proteomes" id="UP000551616">
    <property type="component" value="Unassembled WGS sequence"/>
</dbReference>
<dbReference type="GO" id="GO:0052706">
    <property type="term" value="F:L-histidine N(alpha)-methyltransferase activity"/>
    <property type="evidence" value="ECO:0007669"/>
    <property type="project" value="UniProtKB-EC"/>
</dbReference>
<keyword evidence="5" id="KW-1185">Reference proteome</keyword>
<protein>
    <submittedName>
        <fullName evidence="4">Histidine N-alpha-methyltransferase</fullName>
        <ecNumber evidence="4">2.1.1.44</ecNumber>
    </submittedName>
</protein>
<dbReference type="InterPro" id="IPR035094">
    <property type="entry name" value="EgtD"/>
</dbReference>
<dbReference type="InterPro" id="IPR019257">
    <property type="entry name" value="MeTrfase_dom"/>
</dbReference>
<sequence>MILSNSSINPIAQQSMNQLASERFLNDSIAGLNQTPKQLPCKYFYDQRGSQLFDQICETEDYYLTRTETAIMQRHADEMGNCLGKGVMLVEFGSGSSIKTRYLLDHLIQPVAYVPVDISREHLYESAGQISGDYPQIEVLPVCADFTKPFSLPNPKRRPSHDAVYFPGSTIGNFQPNQAKQLLESIAHMCGEQGGLLIGVDLRKDRETLERAYNDTQGVTAQFNLNLLHRMRNELGATIDVDAFEHHAFYNEEAGRIEIYLRSRIDQTIQLDGQTVEVEAGELIHTEYSHKYTVDGFAQLAAEAGWTLRRWWTDENDYFAVLHLVVL</sequence>
<accession>A0A7V8V9U2</accession>
<dbReference type="NCBIfam" id="TIGR03438">
    <property type="entry name" value="egtD_ergothio"/>
    <property type="match status" value="1"/>
</dbReference>
<dbReference type="EC" id="2.1.1.44" evidence="4"/>
<dbReference type="GO" id="GO:0032259">
    <property type="term" value="P:methylation"/>
    <property type="evidence" value="ECO:0007669"/>
    <property type="project" value="UniProtKB-KW"/>
</dbReference>
<dbReference type="PIRSF" id="PIRSF018005">
    <property type="entry name" value="UCP018005"/>
    <property type="match status" value="1"/>
</dbReference>
<evidence type="ECO:0000256" key="1">
    <source>
        <dbReference type="ARBA" id="ARBA00022603"/>
    </source>
</evidence>
<proteinExistence type="predicted"/>
<name>A0A7V8V9U2_9BACT</name>